<feature type="coiled-coil region" evidence="1">
    <location>
        <begin position="159"/>
        <end position="286"/>
    </location>
</feature>
<name>A0A4Y8DGW8_9HELO</name>
<protein>
    <submittedName>
        <fullName evidence="3">Uncharacterized protein</fullName>
    </submittedName>
</protein>
<comment type="caution">
    <text evidence="3">The sequence shown here is derived from an EMBL/GenBank/DDBJ whole genome shotgun (WGS) entry which is preliminary data.</text>
</comment>
<feature type="compositionally biased region" description="Polar residues" evidence="2">
    <location>
        <begin position="18"/>
        <end position="53"/>
    </location>
</feature>
<accession>A0A4Y8DGW8</accession>
<feature type="region of interest" description="Disordered" evidence="2">
    <location>
        <begin position="1"/>
        <end position="55"/>
    </location>
</feature>
<dbReference type="OrthoDB" id="3548879at2759"/>
<sequence length="298" mass="34353">MPSPHLQQFYNDKRKFSQYHNGGYSQNQADASRINHGSQARGTKTPNLSQGPNTEKEAINDVNEVIKRRHVVNKETDEIIQSLNKKVDTCKEQNVALEVKVNDQEVEIERLNAENTRLRGENNPRKLKKKVSYLEEQLEHRKAEIGEMRREKSHLQGLLRNEKAKTEEKTSEAEKLEKEMAKLAQDYQALQANVTNLEAEAQKAKIELSTLENSKQHPEMNAEKQGLERDLEEANQNLSFEVKNGESLQSKLTAEIARTQELEEEKKRLESELEDEKRQLDVLRESIRTIAAFGNVNR</sequence>
<gene>
    <name evidence="3" type="ORF">BOTCAL_0009g00240</name>
</gene>
<evidence type="ECO:0000313" key="3">
    <source>
        <dbReference type="EMBL" id="TEY86397.1"/>
    </source>
</evidence>
<reference evidence="3 4" key="1">
    <citation type="submission" date="2017-11" db="EMBL/GenBank/DDBJ databases">
        <title>Comparative genomics of Botrytis spp.</title>
        <authorList>
            <person name="Valero-Jimenez C.A."/>
            <person name="Tapia P."/>
            <person name="Veloso J."/>
            <person name="Silva-Moreno E."/>
            <person name="Staats M."/>
            <person name="Valdes J.H."/>
            <person name="Van Kan J.A.L."/>
        </authorList>
    </citation>
    <scope>NUCLEOTIDE SEQUENCE [LARGE SCALE GENOMIC DNA]</scope>
    <source>
        <strain evidence="3 4">MUCL2830</strain>
    </source>
</reference>
<dbReference type="EMBL" id="PHWZ01000009">
    <property type="protein sequence ID" value="TEY86397.1"/>
    <property type="molecule type" value="Genomic_DNA"/>
</dbReference>
<evidence type="ECO:0000256" key="1">
    <source>
        <dbReference type="SAM" id="Coils"/>
    </source>
</evidence>
<feature type="coiled-coil region" evidence="1">
    <location>
        <begin position="73"/>
        <end position="121"/>
    </location>
</feature>
<dbReference type="Gene3D" id="1.10.287.1490">
    <property type="match status" value="1"/>
</dbReference>
<dbReference type="AlphaFoldDB" id="A0A4Y8DGW8"/>
<keyword evidence="1" id="KW-0175">Coiled coil</keyword>
<keyword evidence="4" id="KW-1185">Reference proteome</keyword>
<dbReference type="Proteomes" id="UP000297299">
    <property type="component" value="Unassembled WGS sequence"/>
</dbReference>
<feature type="compositionally biased region" description="Polar residues" evidence="2">
    <location>
        <begin position="1"/>
        <end position="10"/>
    </location>
</feature>
<organism evidence="3 4">
    <name type="scientific">Botryotinia calthae</name>
    <dbReference type="NCBI Taxonomy" id="38488"/>
    <lineage>
        <taxon>Eukaryota</taxon>
        <taxon>Fungi</taxon>
        <taxon>Dikarya</taxon>
        <taxon>Ascomycota</taxon>
        <taxon>Pezizomycotina</taxon>
        <taxon>Leotiomycetes</taxon>
        <taxon>Helotiales</taxon>
        <taxon>Sclerotiniaceae</taxon>
        <taxon>Botryotinia</taxon>
    </lineage>
</organism>
<evidence type="ECO:0000256" key="2">
    <source>
        <dbReference type="SAM" id="MobiDB-lite"/>
    </source>
</evidence>
<proteinExistence type="predicted"/>
<evidence type="ECO:0000313" key="4">
    <source>
        <dbReference type="Proteomes" id="UP000297299"/>
    </source>
</evidence>